<evidence type="ECO:0000256" key="4">
    <source>
        <dbReference type="ARBA" id="ARBA00022692"/>
    </source>
</evidence>
<dbReference type="Proteomes" id="UP000837803">
    <property type="component" value="Unassembled WGS sequence"/>
</dbReference>
<reference evidence="9" key="1">
    <citation type="submission" date="2021-12" db="EMBL/GenBank/DDBJ databases">
        <authorList>
            <person name="Rodrigo-Torres L."/>
            <person name="Arahal R. D."/>
            <person name="Lucena T."/>
        </authorList>
    </citation>
    <scope>NUCLEOTIDE SEQUENCE</scope>
    <source>
        <strain evidence="9">CECT 8419</strain>
    </source>
</reference>
<keyword evidence="3" id="KW-1134">Transmembrane beta strand</keyword>
<proteinExistence type="predicted"/>
<evidence type="ECO:0000256" key="7">
    <source>
        <dbReference type="ARBA" id="ARBA00023237"/>
    </source>
</evidence>
<dbReference type="InterPro" id="IPR008969">
    <property type="entry name" value="CarboxyPept-like_regulatory"/>
</dbReference>
<dbReference type="Gene3D" id="2.170.130.10">
    <property type="entry name" value="TonB-dependent receptor, plug domain"/>
    <property type="match status" value="1"/>
</dbReference>
<gene>
    <name evidence="9" type="primary">btuB_7</name>
    <name evidence="9" type="ORF">LEM8419_01350</name>
</gene>
<feature type="domain" description="TonB-dependent receptor plug" evidence="8">
    <location>
        <begin position="229"/>
        <end position="305"/>
    </location>
</feature>
<dbReference type="Gene3D" id="2.60.40.1120">
    <property type="entry name" value="Carboxypeptidase-like, regulatory domain"/>
    <property type="match status" value="1"/>
</dbReference>
<dbReference type="Gene3D" id="2.40.170.20">
    <property type="entry name" value="TonB-dependent receptor, beta-barrel domain"/>
    <property type="match status" value="1"/>
</dbReference>
<keyword evidence="6" id="KW-0472">Membrane</keyword>
<evidence type="ECO:0000256" key="5">
    <source>
        <dbReference type="ARBA" id="ARBA00022729"/>
    </source>
</evidence>
<keyword evidence="4" id="KW-0812">Transmembrane</keyword>
<keyword evidence="10" id="KW-1185">Reference proteome</keyword>
<sequence length="895" mass="100019">MLRPLLLLFVLAAAPILLVAQSEADRYTLPRRVMPLEEALIRLTEAGADLSYRPDQLPRVAVRVPGGTRNLERWLQILLRGTEFSYHRGAAGYLILLDPHLHGRSFNLYGTVTDAQSGERLIGASIQAVSAAAGTQTNEYGFYTLPVEGGRQSLRVTYVGYFPLEVEFVLRSDSLLNLPLQPNLELPQIIVTATDMVDPGSAKLETGTRIGHAEVAQLGGPGGEDDPLQLARLLPGVTSGSDGVGGIFIRGSEAGHNLILLDGVPVYSLSHAGGLLSMFSNQAIRRIDLYKDAVPARFGGRIGGVLDVHTRDGNLYENEFTLGTTLLSSQVAAEGPIREGESSFLLTGRYFWAGRLLRQFSESYKANRGRSGHTDYDVYDLNFKLNQRAGKRGRVYLSLFRGVDDYTNLSYMSDTLERRVVGQTVFENAQVTGRQEQSSWSTTVAALRYNHVFNDRTFGNFRLSYSNLDTESAVERYDSLVERSQPRLDEGFIYSGYYASGIKQFGLAFDGQYSAGPAGTFRFGIEANAHTFTPAMYSGKVALRTFINEFDRQDDGSHRPLQFTAYGSQEGLFRSIHYRLGLRASVWRNTGRSYPSLSPRLVFSGPITASSDWQASYDRSVQPVHLLNSFIIGMPSDLWVPATADIAPATAQQWSSKWRKQLRGWKLEAGAYYKRMRNLVTYAEGSQTSTNWSSNLSQGRGRAYGLETMVQRSRGKLRGWLSYTLARSQRTFGREINQGETFPFRYDRRHAINLLLIYQLGERTTLTGSWRFETGLAYSLSTEVVENPLDPVGPDLPIVERRNGFRLKPNHRLDLNLHTVLSKPDSKFTHAIDVGLYNTYNRRNPVYYETQLDYSVVDNQPVSTQNYFQIYVAPVLPSLSYQLTFGSGPPPDFGR</sequence>
<keyword evidence="5" id="KW-0732">Signal</keyword>
<accession>A0ABN8F5I7</accession>
<dbReference type="PANTHER" id="PTHR30069">
    <property type="entry name" value="TONB-DEPENDENT OUTER MEMBRANE RECEPTOR"/>
    <property type="match status" value="1"/>
</dbReference>
<protein>
    <submittedName>
        <fullName evidence="9">Vitamin B12 transporter BtuB</fullName>
    </submittedName>
</protein>
<keyword evidence="7" id="KW-0998">Cell outer membrane</keyword>
<dbReference type="SUPFAM" id="SSF49464">
    <property type="entry name" value="Carboxypeptidase regulatory domain-like"/>
    <property type="match status" value="1"/>
</dbReference>
<dbReference type="PANTHER" id="PTHR30069:SF29">
    <property type="entry name" value="HEMOGLOBIN AND HEMOGLOBIN-HAPTOGLOBIN-BINDING PROTEIN 1-RELATED"/>
    <property type="match status" value="1"/>
</dbReference>
<keyword evidence="2" id="KW-0813">Transport</keyword>
<evidence type="ECO:0000256" key="1">
    <source>
        <dbReference type="ARBA" id="ARBA00004571"/>
    </source>
</evidence>
<evidence type="ECO:0000256" key="2">
    <source>
        <dbReference type="ARBA" id="ARBA00022448"/>
    </source>
</evidence>
<dbReference type="InterPro" id="IPR037066">
    <property type="entry name" value="Plug_dom_sf"/>
</dbReference>
<dbReference type="Pfam" id="PF07715">
    <property type="entry name" value="Plug"/>
    <property type="match status" value="1"/>
</dbReference>
<dbReference type="InterPro" id="IPR039426">
    <property type="entry name" value="TonB-dep_rcpt-like"/>
</dbReference>
<evidence type="ECO:0000256" key="3">
    <source>
        <dbReference type="ARBA" id="ARBA00022452"/>
    </source>
</evidence>
<evidence type="ECO:0000313" key="10">
    <source>
        <dbReference type="Proteomes" id="UP000837803"/>
    </source>
</evidence>
<evidence type="ECO:0000256" key="6">
    <source>
        <dbReference type="ARBA" id="ARBA00023136"/>
    </source>
</evidence>
<comment type="caution">
    <text evidence="9">The sequence shown here is derived from an EMBL/GenBank/DDBJ whole genome shotgun (WGS) entry which is preliminary data.</text>
</comment>
<dbReference type="InterPro" id="IPR012910">
    <property type="entry name" value="Plug_dom"/>
</dbReference>
<dbReference type="EMBL" id="CAKLPZ010000001">
    <property type="protein sequence ID" value="CAH1000202.1"/>
    <property type="molecule type" value="Genomic_DNA"/>
</dbReference>
<organism evidence="9 10">
    <name type="scientific">Neolewinella maritima</name>
    <dbReference type="NCBI Taxonomy" id="1383882"/>
    <lineage>
        <taxon>Bacteria</taxon>
        <taxon>Pseudomonadati</taxon>
        <taxon>Bacteroidota</taxon>
        <taxon>Saprospiria</taxon>
        <taxon>Saprospirales</taxon>
        <taxon>Lewinellaceae</taxon>
        <taxon>Neolewinella</taxon>
    </lineage>
</organism>
<comment type="subcellular location">
    <subcellularLocation>
        <location evidence="1">Cell outer membrane</location>
        <topology evidence="1">Multi-pass membrane protein</topology>
    </subcellularLocation>
</comment>
<dbReference type="InterPro" id="IPR036942">
    <property type="entry name" value="Beta-barrel_TonB_sf"/>
</dbReference>
<evidence type="ECO:0000259" key="8">
    <source>
        <dbReference type="Pfam" id="PF07715"/>
    </source>
</evidence>
<dbReference type="RefSeq" id="WP_238750256.1">
    <property type="nucleotide sequence ID" value="NZ_CAKLPZ010000001.1"/>
</dbReference>
<evidence type="ECO:0000313" key="9">
    <source>
        <dbReference type="EMBL" id="CAH1000202.1"/>
    </source>
</evidence>
<dbReference type="Pfam" id="PF13715">
    <property type="entry name" value="CarbopepD_reg_2"/>
    <property type="match status" value="1"/>
</dbReference>
<name>A0ABN8F5I7_9BACT</name>
<dbReference type="SUPFAM" id="SSF56935">
    <property type="entry name" value="Porins"/>
    <property type="match status" value="1"/>
</dbReference>